<gene>
    <name evidence="2" type="ORF">HYDPIDRAFT_111615</name>
</gene>
<name>A0A0C9WAE8_9AGAM</name>
<keyword evidence="1" id="KW-0472">Membrane</keyword>
<evidence type="ECO:0008006" key="4">
    <source>
        <dbReference type="Google" id="ProtNLM"/>
    </source>
</evidence>
<feature type="transmembrane region" description="Helical" evidence="1">
    <location>
        <begin position="42"/>
        <end position="67"/>
    </location>
</feature>
<accession>A0A0C9WAE8</accession>
<proteinExistence type="predicted"/>
<evidence type="ECO:0000256" key="1">
    <source>
        <dbReference type="SAM" id="Phobius"/>
    </source>
</evidence>
<dbReference type="EMBL" id="KN839845">
    <property type="protein sequence ID" value="KIJ64928.1"/>
    <property type="molecule type" value="Genomic_DNA"/>
</dbReference>
<evidence type="ECO:0000313" key="3">
    <source>
        <dbReference type="Proteomes" id="UP000053820"/>
    </source>
</evidence>
<evidence type="ECO:0000313" key="2">
    <source>
        <dbReference type="EMBL" id="KIJ64928.1"/>
    </source>
</evidence>
<protein>
    <recommendedName>
        <fullName evidence="4">Ubiquitin 3 binding protein But2 C-terminal domain-containing protein</fullName>
    </recommendedName>
</protein>
<sequence>MFFPFKPSSEYVSLLPKAHTDHDASECSSDSGLTERHSQLQLASWAMVLVVACTFLNIALSFLPVVLEQRVPDQLITRQNIHLLPRPNQYIGFDKIPRPSPPTPREFTNYPILLSLVDAAAPEVVFEDEIAMRMVRSGMITPDDRKVRATSTMSTIIQFRAVDWGMEICELHVGLPDSLGHSGMLALYRVNSTIPLDPDSLSYNTRPARIAKLTTLPLGNGPTHWHRQLHCAIDDVLTFELGCLSSSESSGDSDCAVEWVQIKESLPAIYLVQRSTV</sequence>
<reference evidence="2 3" key="1">
    <citation type="submission" date="2014-04" db="EMBL/GenBank/DDBJ databases">
        <title>Evolutionary Origins and Diversification of the Mycorrhizal Mutualists.</title>
        <authorList>
            <consortium name="DOE Joint Genome Institute"/>
            <consortium name="Mycorrhizal Genomics Consortium"/>
            <person name="Kohler A."/>
            <person name="Kuo A."/>
            <person name="Nagy L.G."/>
            <person name="Floudas D."/>
            <person name="Copeland A."/>
            <person name="Barry K.W."/>
            <person name="Cichocki N."/>
            <person name="Veneault-Fourrey C."/>
            <person name="LaButti K."/>
            <person name="Lindquist E.A."/>
            <person name="Lipzen A."/>
            <person name="Lundell T."/>
            <person name="Morin E."/>
            <person name="Murat C."/>
            <person name="Riley R."/>
            <person name="Ohm R."/>
            <person name="Sun H."/>
            <person name="Tunlid A."/>
            <person name="Henrissat B."/>
            <person name="Grigoriev I.V."/>
            <person name="Hibbett D.S."/>
            <person name="Martin F."/>
        </authorList>
    </citation>
    <scope>NUCLEOTIDE SEQUENCE [LARGE SCALE GENOMIC DNA]</scope>
    <source>
        <strain evidence="2 3">MD-312</strain>
    </source>
</reference>
<dbReference type="Proteomes" id="UP000053820">
    <property type="component" value="Unassembled WGS sequence"/>
</dbReference>
<dbReference type="OrthoDB" id="3350619at2759"/>
<dbReference type="AlphaFoldDB" id="A0A0C9WAE8"/>
<organism evidence="2 3">
    <name type="scientific">Hydnomerulius pinastri MD-312</name>
    <dbReference type="NCBI Taxonomy" id="994086"/>
    <lineage>
        <taxon>Eukaryota</taxon>
        <taxon>Fungi</taxon>
        <taxon>Dikarya</taxon>
        <taxon>Basidiomycota</taxon>
        <taxon>Agaricomycotina</taxon>
        <taxon>Agaricomycetes</taxon>
        <taxon>Agaricomycetidae</taxon>
        <taxon>Boletales</taxon>
        <taxon>Boletales incertae sedis</taxon>
        <taxon>Leucogyrophana</taxon>
    </lineage>
</organism>
<keyword evidence="1" id="KW-0812">Transmembrane</keyword>
<keyword evidence="3" id="KW-1185">Reference proteome</keyword>
<dbReference type="HOGENOM" id="CLU_055652_0_0_1"/>
<keyword evidence="1" id="KW-1133">Transmembrane helix</keyword>